<feature type="compositionally biased region" description="Polar residues" evidence="2">
    <location>
        <begin position="121"/>
        <end position="148"/>
    </location>
</feature>
<evidence type="ECO:0000256" key="1">
    <source>
        <dbReference type="ARBA" id="ARBA00022729"/>
    </source>
</evidence>
<dbReference type="PROSITE" id="PS51257">
    <property type="entry name" value="PROKAR_LIPOPROTEIN"/>
    <property type="match status" value="1"/>
</dbReference>
<reference evidence="4 5" key="1">
    <citation type="submission" date="2019-09" db="EMBL/GenBank/DDBJ databases">
        <title>Genome Sequences of Streptomyces kaniharaensis ATCC 21070.</title>
        <authorList>
            <person name="Zhu W."/>
            <person name="De Crecy-Lagard V."/>
            <person name="Richards N.G."/>
        </authorList>
    </citation>
    <scope>NUCLEOTIDE SEQUENCE [LARGE SCALE GENOMIC DNA]</scope>
    <source>
        <strain evidence="4 5">SF-557</strain>
    </source>
</reference>
<accession>A0A6N7KQS3</accession>
<keyword evidence="5" id="KW-1185">Reference proteome</keyword>
<feature type="signal peptide" evidence="3">
    <location>
        <begin position="1"/>
        <end position="32"/>
    </location>
</feature>
<dbReference type="AlphaFoldDB" id="A0A6N7KQS3"/>
<feature type="compositionally biased region" description="Pro residues" evidence="2">
    <location>
        <begin position="100"/>
        <end position="109"/>
    </location>
</feature>
<dbReference type="EMBL" id="WBOF01000001">
    <property type="protein sequence ID" value="MQS11953.1"/>
    <property type="molecule type" value="Genomic_DNA"/>
</dbReference>
<name>A0A6N7KQS3_9ACTN</name>
<dbReference type="PANTHER" id="PTHR15462">
    <property type="entry name" value="SERINE PROTEASE"/>
    <property type="match status" value="1"/>
</dbReference>
<evidence type="ECO:0000313" key="5">
    <source>
        <dbReference type="Proteomes" id="UP000450000"/>
    </source>
</evidence>
<dbReference type="SUPFAM" id="SSF50494">
    <property type="entry name" value="Trypsin-like serine proteases"/>
    <property type="match status" value="1"/>
</dbReference>
<evidence type="ECO:0008006" key="6">
    <source>
        <dbReference type="Google" id="ProtNLM"/>
    </source>
</evidence>
<dbReference type="InterPro" id="IPR050966">
    <property type="entry name" value="Glutamyl_endopeptidase"/>
</dbReference>
<evidence type="ECO:0000313" key="4">
    <source>
        <dbReference type="EMBL" id="MQS11953.1"/>
    </source>
</evidence>
<dbReference type="InterPro" id="IPR043504">
    <property type="entry name" value="Peptidase_S1_PA_chymotrypsin"/>
</dbReference>
<proteinExistence type="predicted"/>
<organism evidence="4 5">
    <name type="scientific">Streptomyces kaniharaensis</name>
    <dbReference type="NCBI Taxonomy" id="212423"/>
    <lineage>
        <taxon>Bacteria</taxon>
        <taxon>Bacillati</taxon>
        <taxon>Actinomycetota</taxon>
        <taxon>Actinomycetes</taxon>
        <taxon>Kitasatosporales</taxon>
        <taxon>Streptomycetaceae</taxon>
        <taxon>Streptomyces</taxon>
    </lineage>
</organism>
<evidence type="ECO:0000256" key="2">
    <source>
        <dbReference type="SAM" id="MobiDB-lite"/>
    </source>
</evidence>
<comment type="caution">
    <text evidence="4">The sequence shown here is derived from an EMBL/GenBank/DDBJ whole genome shotgun (WGS) entry which is preliminary data.</text>
</comment>
<feature type="chain" id="PRO_5038340991" description="Trypsin-like serine protease" evidence="3">
    <location>
        <begin position="33"/>
        <end position="410"/>
    </location>
</feature>
<dbReference type="Proteomes" id="UP000450000">
    <property type="component" value="Unassembled WGS sequence"/>
</dbReference>
<feature type="region of interest" description="Disordered" evidence="2">
    <location>
        <begin position="97"/>
        <end position="148"/>
    </location>
</feature>
<gene>
    <name evidence="4" type="ORF">F7Q99_06505</name>
</gene>
<protein>
    <recommendedName>
        <fullName evidence="6">Trypsin-like serine protease</fullName>
    </recommendedName>
</protein>
<dbReference type="Gene3D" id="2.40.10.10">
    <property type="entry name" value="Trypsin-like serine proteases"/>
    <property type="match status" value="2"/>
</dbReference>
<sequence>MSSARRAKRSARAVLGTAALALTVLTTTSACGPDNSPGDAATTAAAANNAPNLGLPANLDDLKKWNFQDWEKWAKDYALPAAVKGYWTLEKILSAKPVEPRNPPTPGPQPTKSAQPPAPKPTNTQAPTSQPSQSPDDGNDPLPTTVNAQAVPHPYAKNLAVNGKILFDEPGSTGGLKGSYECSGTVVADPAHPGKSNLVWTAAHCVHQGKGGAAFSHITFIPGFNSSGALSGGKKATELSQFAPYGAWAARGQVTSPVWKAEGGEKGNAASQYDFAILRVEQPDGDTGKSLEETVGGAVPVWFNAPRDQLNLSEYGYPGAAPYDGLELNHCESGRPVRLSFTTERPAMLAVGCSMTGGSSGGGWFTVKDGKQTLVSNVSIGKHDGEPKIQAGPYLDDVAKGMFEFISKKG</sequence>
<dbReference type="OrthoDB" id="5121599at2"/>
<dbReference type="InterPro" id="IPR009003">
    <property type="entry name" value="Peptidase_S1_PA"/>
</dbReference>
<keyword evidence="1 3" id="KW-0732">Signal</keyword>
<dbReference type="RefSeq" id="WP_153460450.1">
    <property type="nucleotide sequence ID" value="NZ_WBOF01000001.1"/>
</dbReference>
<dbReference type="PANTHER" id="PTHR15462:SF19">
    <property type="entry name" value="PEPTIDASE S1 DOMAIN-CONTAINING PROTEIN"/>
    <property type="match status" value="1"/>
</dbReference>
<evidence type="ECO:0000256" key="3">
    <source>
        <dbReference type="SAM" id="SignalP"/>
    </source>
</evidence>